<dbReference type="PANTHER" id="PTHR43280">
    <property type="entry name" value="ARAC-FAMILY TRANSCRIPTIONAL REGULATOR"/>
    <property type="match status" value="1"/>
</dbReference>
<proteinExistence type="predicted"/>
<gene>
    <name evidence="5" type="ORF">D6U24_02870</name>
</gene>
<dbReference type="PROSITE" id="PS01124">
    <property type="entry name" value="HTH_ARAC_FAMILY_2"/>
    <property type="match status" value="1"/>
</dbReference>
<feature type="transmembrane region" description="Helical" evidence="4">
    <location>
        <begin position="197"/>
        <end position="222"/>
    </location>
</feature>
<feature type="transmembrane region" description="Helical" evidence="4">
    <location>
        <begin position="106"/>
        <end position="126"/>
    </location>
</feature>
<dbReference type="SMART" id="SM00342">
    <property type="entry name" value="HTH_ARAC"/>
    <property type="match status" value="1"/>
</dbReference>
<feature type="transmembrane region" description="Helical" evidence="4">
    <location>
        <begin position="50"/>
        <end position="68"/>
    </location>
</feature>
<dbReference type="PANTHER" id="PTHR43280:SF29">
    <property type="entry name" value="ARAC-FAMILY TRANSCRIPTIONAL REGULATOR"/>
    <property type="match status" value="1"/>
</dbReference>
<feature type="transmembrane region" description="Helical" evidence="4">
    <location>
        <begin position="132"/>
        <end position="149"/>
    </location>
</feature>
<name>A0A2V4P637_VIBCL</name>
<dbReference type="Pfam" id="PF12833">
    <property type="entry name" value="HTH_18"/>
    <property type="match status" value="1"/>
</dbReference>
<feature type="transmembrane region" description="Helical" evidence="4">
    <location>
        <begin position="170"/>
        <end position="191"/>
    </location>
</feature>
<accession>A0A2V4P637</accession>
<sequence length="365" mass="41123">MRNQTVQCGLPFTFSGKDMLMIPVPFVVSLMLLLLAVTLYLRLAEQAKSACLFLVLCAATTAVVGLRWTVDWSALRMAQPILASLIPVAAWCTFTRTHEKGLSRCYKHLSGPILVLVSLLAQPFWSLPLDEILTAIYLFYGIALVRYSSQDALRIYVAFNHWENVKRAENIAGWMLLFSALIDSAMSLDFIYNQGRFSLYILTVGHVILIPVLAFAVIVVGVSTSSSDEVANLELTTSHEVKETLTDEGMPEARAQEIVALFDRQMREKTHYLDPELTLSKLSRKLGIPAKQISAAVNQVHQKNISKLINEYRIDHALWALTQSDDSITQIFMNSGFQTKSNFNREFSRVTGMTPSEYRKQHRQN</sequence>
<dbReference type="Gene3D" id="1.10.10.60">
    <property type="entry name" value="Homeodomain-like"/>
    <property type="match status" value="1"/>
</dbReference>
<evidence type="ECO:0000256" key="3">
    <source>
        <dbReference type="ARBA" id="ARBA00023163"/>
    </source>
</evidence>
<keyword evidence="3" id="KW-0804">Transcription</keyword>
<feature type="transmembrane region" description="Helical" evidence="4">
    <location>
        <begin position="20"/>
        <end position="43"/>
    </location>
</feature>
<keyword evidence="4" id="KW-0472">Membrane</keyword>
<dbReference type="GO" id="GO:0043565">
    <property type="term" value="F:sequence-specific DNA binding"/>
    <property type="evidence" value="ECO:0007669"/>
    <property type="project" value="InterPro"/>
</dbReference>
<keyword evidence="1" id="KW-0805">Transcription regulation</keyword>
<keyword evidence="2" id="KW-0238">DNA-binding</keyword>
<dbReference type="Proteomes" id="UP000471242">
    <property type="component" value="Unassembled WGS sequence"/>
</dbReference>
<protein>
    <submittedName>
        <fullName evidence="5">AraC family transcriptional regulator</fullName>
    </submittedName>
</protein>
<dbReference type="InterPro" id="IPR009057">
    <property type="entry name" value="Homeodomain-like_sf"/>
</dbReference>
<organism evidence="5 6">
    <name type="scientific">Vibrio cholerae</name>
    <dbReference type="NCBI Taxonomy" id="666"/>
    <lineage>
        <taxon>Bacteria</taxon>
        <taxon>Pseudomonadati</taxon>
        <taxon>Pseudomonadota</taxon>
        <taxon>Gammaproteobacteria</taxon>
        <taxon>Vibrionales</taxon>
        <taxon>Vibrionaceae</taxon>
        <taxon>Vibrio</taxon>
    </lineage>
</organism>
<dbReference type="GO" id="GO:0003700">
    <property type="term" value="F:DNA-binding transcription factor activity"/>
    <property type="evidence" value="ECO:0007669"/>
    <property type="project" value="InterPro"/>
</dbReference>
<dbReference type="AlphaFoldDB" id="A0A2V4P637"/>
<evidence type="ECO:0000313" key="6">
    <source>
        <dbReference type="Proteomes" id="UP000471242"/>
    </source>
</evidence>
<evidence type="ECO:0000256" key="2">
    <source>
        <dbReference type="ARBA" id="ARBA00023125"/>
    </source>
</evidence>
<evidence type="ECO:0000313" key="5">
    <source>
        <dbReference type="EMBL" id="MVD22292.1"/>
    </source>
</evidence>
<dbReference type="SMR" id="A0A2V4P637"/>
<dbReference type="InterPro" id="IPR020449">
    <property type="entry name" value="Tscrpt_reg_AraC-type_HTH"/>
</dbReference>
<feature type="transmembrane region" description="Helical" evidence="4">
    <location>
        <begin position="74"/>
        <end position="94"/>
    </location>
</feature>
<evidence type="ECO:0000256" key="1">
    <source>
        <dbReference type="ARBA" id="ARBA00023015"/>
    </source>
</evidence>
<keyword evidence="4" id="KW-1133">Transmembrane helix</keyword>
<comment type="caution">
    <text evidence="5">The sequence shown here is derived from an EMBL/GenBank/DDBJ whole genome shotgun (WGS) entry which is preliminary data.</text>
</comment>
<dbReference type="PRINTS" id="PR00032">
    <property type="entry name" value="HTHARAC"/>
</dbReference>
<dbReference type="EMBL" id="QZRB01000003">
    <property type="protein sequence ID" value="MVD22292.1"/>
    <property type="molecule type" value="Genomic_DNA"/>
</dbReference>
<reference evidence="5 6" key="1">
    <citation type="submission" date="2018-09" db="EMBL/GenBank/DDBJ databases">
        <title>Genomic epidemiology reveals two lineages of Vibrio cholerae that can cause global cholera epidemics despite absence of cholera toxin gene.</title>
        <authorList>
            <person name="Wang H."/>
            <person name="Zen W."/>
            <person name="Yu H."/>
            <person name="Zhang W."/>
            <person name="Pan J."/>
            <person name="Yang C."/>
            <person name="Cui Y."/>
        </authorList>
    </citation>
    <scope>NUCLEOTIDE SEQUENCE [LARGE SCALE GENOMIC DNA]</scope>
    <source>
        <strain evidence="5 6">00-1_S85</strain>
    </source>
</reference>
<dbReference type="SUPFAM" id="SSF46689">
    <property type="entry name" value="Homeodomain-like"/>
    <property type="match status" value="1"/>
</dbReference>
<evidence type="ECO:0000256" key="4">
    <source>
        <dbReference type="SAM" id="Phobius"/>
    </source>
</evidence>
<dbReference type="InterPro" id="IPR018060">
    <property type="entry name" value="HTH_AraC"/>
</dbReference>
<keyword evidence="4" id="KW-0812">Transmembrane</keyword>